<dbReference type="Proteomes" id="UP000504634">
    <property type="component" value="Unplaced"/>
</dbReference>
<organism evidence="2 3">
    <name type="scientific">Drosophila lebanonensis</name>
    <name type="common">Fruit fly</name>
    <name type="synonym">Scaptodrosophila lebanonensis</name>
    <dbReference type="NCBI Taxonomy" id="7225"/>
    <lineage>
        <taxon>Eukaryota</taxon>
        <taxon>Metazoa</taxon>
        <taxon>Ecdysozoa</taxon>
        <taxon>Arthropoda</taxon>
        <taxon>Hexapoda</taxon>
        <taxon>Insecta</taxon>
        <taxon>Pterygota</taxon>
        <taxon>Neoptera</taxon>
        <taxon>Endopterygota</taxon>
        <taxon>Diptera</taxon>
        <taxon>Brachycera</taxon>
        <taxon>Muscomorpha</taxon>
        <taxon>Ephydroidea</taxon>
        <taxon>Drosophilidae</taxon>
        <taxon>Scaptodrosophila</taxon>
    </lineage>
</organism>
<name>A0A6J2TWF4_DROLE</name>
<dbReference type="AlphaFoldDB" id="A0A6J2TWF4"/>
<evidence type="ECO:0000313" key="2">
    <source>
        <dbReference type="Proteomes" id="UP000504634"/>
    </source>
</evidence>
<dbReference type="GeneID" id="115627626"/>
<evidence type="ECO:0000313" key="3">
    <source>
        <dbReference type="RefSeq" id="XP_030379222.1"/>
    </source>
</evidence>
<feature type="compositionally biased region" description="Pro residues" evidence="1">
    <location>
        <begin position="212"/>
        <end position="229"/>
    </location>
</feature>
<accession>A0A6J2TWF4</accession>
<sequence>MEKLIAGVNRCLIYQRQLSQHLAELDRIMEDSFFENPQKSFVKHRQWLRMQPPPSGMISSRTAPAAPNPKKRAASPMTASVRSGNASLREISSAKIAANRLLGKLSSCQMRFRQAYGLGMRCCASQASAAFNANKEQNLLGELEMDEDEQSLEDAVEKNLKMTRAIWELLQSDKPRKHNKCVANSGVHLDLLKKHHHLLPQKNPTTTAVRVPPSPYLPAAPPPPAPTPASTPNQTRKIRSFVATNARLALPKSTELLRPTKTAVQGHGLSTMSRLSASCRSCNFWRV</sequence>
<feature type="region of interest" description="Disordered" evidence="1">
    <location>
        <begin position="52"/>
        <end position="80"/>
    </location>
</feature>
<dbReference type="RefSeq" id="XP_030379222.1">
    <property type="nucleotide sequence ID" value="XM_030523362.1"/>
</dbReference>
<protein>
    <submittedName>
        <fullName evidence="3">Uncharacterized protein LOC115627626</fullName>
    </submittedName>
</protein>
<proteinExistence type="predicted"/>
<feature type="region of interest" description="Disordered" evidence="1">
    <location>
        <begin position="199"/>
        <end position="233"/>
    </location>
</feature>
<reference evidence="3" key="1">
    <citation type="submission" date="2025-08" db="UniProtKB">
        <authorList>
            <consortium name="RefSeq"/>
        </authorList>
    </citation>
    <scope>IDENTIFICATION</scope>
    <source>
        <strain evidence="3">11010-0011.00</strain>
        <tissue evidence="3">Whole body</tissue>
    </source>
</reference>
<keyword evidence="2" id="KW-1185">Reference proteome</keyword>
<evidence type="ECO:0000256" key="1">
    <source>
        <dbReference type="SAM" id="MobiDB-lite"/>
    </source>
</evidence>
<gene>
    <name evidence="3" type="primary">LOC115627626</name>
</gene>